<keyword evidence="3 5" id="KW-1133">Transmembrane helix</keyword>
<dbReference type="PANTHER" id="PTHR39344">
    <property type="entry name" value="UPF0182 PROTEIN SLL1060"/>
    <property type="match status" value="1"/>
</dbReference>
<keyword evidence="1 5" id="KW-1003">Cell membrane</keyword>
<dbReference type="PANTHER" id="PTHR39344:SF1">
    <property type="entry name" value="UPF0182 PROTEIN SLL1060"/>
    <property type="match status" value="1"/>
</dbReference>
<evidence type="ECO:0000256" key="3">
    <source>
        <dbReference type="ARBA" id="ARBA00022989"/>
    </source>
</evidence>
<organism evidence="7 8">
    <name type="scientific">Euhalothece natronophila Z-M001</name>
    <dbReference type="NCBI Taxonomy" id="522448"/>
    <lineage>
        <taxon>Bacteria</taxon>
        <taxon>Bacillati</taxon>
        <taxon>Cyanobacteriota</taxon>
        <taxon>Cyanophyceae</taxon>
        <taxon>Oscillatoriophycideae</taxon>
        <taxon>Chroococcales</taxon>
        <taxon>Halothecacae</taxon>
        <taxon>Halothece cluster</taxon>
        <taxon>Euhalothece</taxon>
    </lineage>
</organism>
<proteinExistence type="inferred from homology"/>
<evidence type="ECO:0000313" key="7">
    <source>
        <dbReference type="EMBL" id="QDZ39484.1"/>
    </source>
</evidence>
<dbReference type="GO" id="GO:0005886">
    <property type="term" value="C:plasma membrane"/>
    <property type="evidence" value="ECO:0007669"/>
    <property type="project" value="UniProtKB-SubCell"/>
</dbReference>
<feature type="transmembrane region" description="Helical" evidence="5">
    <location>
        <begin position="275"/>
        <end position="296"/>
    </location>
</feature>
<feature type="compositionally biased region" description="Acidic residues" evidence="6">
    <location>
        <begin position="856"/>
        <end position="875"/>
    </location>
</feature>
<gene>
    <name evidence="7" type="ORF">FRE64_05825</name>
</gene>
<feature type="transmembrane region" description="Helical" evidence="5">
    <location>
        <begin position="107"/>
        <end position="128"/>
    </location>
</feature>
<sequence>MVAKRLNFNANWRWLIPPLIIAILLLVFSGTLVHLTTENWWFSAIGFSEVFWTLLTWRSITWVGTFVIFALFLSLNYWFAMRVTRYSTIRMLDQSNFSFYADRAPKYIAPILIFFISLAAAGTSMTAWDTLLRFLNATEFNQSDPIYGRDLSFYVFELPFYQGLQGWLFGLLLMGLFIAGVVYVIKGSISFARGWQNLIEGEAKAHLCLLLAGLAFLIAFQFWLQRYDLLFSREGVVTGAGFTDVHARLTGLTAMGFMGLGLGVIFIASATRNTLILPLTGIGLYLGVYILLYQVYPSVQQQVTVDPNELAREREYIEHNIDFTRQGYNLSDVGREDFPPQGRLDRADIAANQETIRNIRLWDYRPILSTYRQLQEIRPYYSFLDVDVDRYTIDDNYRQVMLSSRELPRAPQQRWISERLKYTHGFGLVMSPVNQATSEGLPSLIIRDIPPVSNVDLDVEQPRVYYGEATNNYIFTGMVEDEFDYPLGNENAANRYDGAGGVPINSLWRRLLYSYNLGSFRVLISEQFTSESRIHYHRNIRERIHHVAPFLRLDSDPYVSLVDGRLKWIVEGYTISNNYPYSEPVTAITDAGQILGGGSNEILEGGFNYVRNSVKAVVDAYDGSMELVVVDEADPIIQTYEKIFPNLFTSIEDVSPELQSHFRYPLDLFNIQAQMYLEYHMTSPEVFYNQEDLWRFALENYEGSQQLVEPYYTIMRLPGEETEEFVLILPFTPVERDNMIAWMAARSDGENYGKLLLYEFPKQSLTYGPRQIEARIDQNTEISQQLSLWDQQGSRVIRGNLLVIPIEESLLYVEPIYLRADQGELPQLRRVVVSHGDDLVMRESIEEAVTAIFGEESPDPIEEEDPEEEPLDEPLEQPQAEVDISQDLVRRAREVYQEAQEAAQAGNWGEYGEKIEELEGILEDLNQESNND</sequence>
<protein>
    <recommendedName>
        <fullName evidence="5">UPF0182 protein FRE64_05825</fullName>
    </recommendedName>
</protein>
<name>A0A5B8NK94_9CHRO</name>
<dbReference type="AlphaFoldDB" id="A0A5B8NK94"/>
<comment type="similarity">
    <text evidence="5">Belongs to the UPF0182 family.</text>
</comment>
<feature type="transmembrane region" description="Helical" evidence="5">
    <location>
        <begin position="164"/>
        <end position="185"/>
    </location>
</feature>
<evidence type="ECO:0000256" key="5">
    <source>
        <dbReference type="HAMAP-Rule" id="MF_01600"/>
    </source>
</evidence>
<feature type="transmembrane region" description="Helical" evidence="5">
    <location>
        <begin position="12"/>
        <end position="35"/>
    </location>
</feature>
<dbReference type="InterPro" id="IPR005372">
    <property type="entry name" value="UPF0182"/>
</dbReference>
<comment type="subcellular location">
    <subcellularLocation>
        <location evidence="5">Cell membrane</location>
        <topology evidence="5">Multi-pass membrane protein</topology>
    </subcellularLocation>
</comment>
<dbReference type="RefSeq" id="WP_146295086.1">
    <property type="nucleotide sequence ID" value="NZ_CP042326.1"/>
</dbReference>
<dbReference type="HAMAP" id="MF_01600">
    <property type="entry name" value="UPF0182"/>
    <property type="match status" value="1"/>
</dbReference>
<feature type="transmembrane region" description="Helical" evidence="5">
    <location>
        <begin position="245"/>
        <end position="268"/>
    </location>
</feature>
<evidence type="ECO:0000256" key="1">
    <source>
        <dbReference type="ARBA" id="ARBA00022475"/>
    </source>
</evidence>
<feature type="transmembrane region" description="Helical" evidence="5">
    <location>
        <begin position="206"/>
        <end position="225"/>
    </location>
</feature>
<dbReference type="OrthoDB" id="9763654at2"/>
<evidence type="ECO:0000313" key="8">
    <source>
        <dbReference type="Proteomes" id="UP000318453"/>
    </source>
</evidence>
<reference evidence="7" key="1">
    <citation type="submission" date="2019-08" db="EMBL/GenBank/DDBJ databases">
        <title>Carotenoids and Carotenoid Binding Proteins in the Halophilic Cyanobacterium Euhalothece sp. ZM00.</title>
        <authorList>
            <person name="Cho S.M."/>
            <person name="Song J.Y."/>
            <person name="Park Y.-I."/>
        </authorList>
    </citation>
    <scope>NUCLEOTIDE SEQUENCE [LARGE SCALE GENOMIC DNA]</scope>
    <source>
        <strain evidence="7">Z-M001</strain>
    </source>
</reference>
<evidence type="ECO:0000256" key="6">
    <source>
        <dbReference type="SAM" id="MobiDB-lite"/>
    </source>
</evidence>
<evidence type="ECO:0000256" key="4">
    <source>
        <dbReference type="ARBA" id="ARBA00023136"/>
    </source>
</evidence>
<feature type="region of interest" description="Disordered" evidence="6">
    <location>
        <begin position="854"/>
        <end position="883"/>
    </location>
</feature>
<keyword evidence="8" id="KW-1185">Reference proteome</keyword>
<feature type="transmembrane region" description="Helical" evidence="5">
    <location>
        <begin position="55"/>
        <end position="80"/>
    </location>
</feature>
<evidence type="ECO:0000256" key="2">
    <source>
        <dbReference type="ARBA" id="ARBA00022692"/>
    </source>
</evidence>
<keyword evidence="4 5" id="KW-0472">Membrane</keyword>
<dbReference type="Proteomes" id="UP000318453">
    <property type="component" value="Chromosome"/>
</dbReference>
<dbReference type="KEGG" id="enn:FRE64_05825"/>
<dbReference type="Pfam" id="PF03699">
    <property type="entry name" value="UPF0182"/>
    <property type="match status" value="1"/>
</dbReference>
<dbReference type="GO" id="GO:0005576">
    <property type="term" value="C:extracellular region"/>
    <property type="evidence" value="ECO:0007669"/>
    <property type="project" value="TreeGrafter"/>
</dbReference>
<dbReference type="EMBL" id="CP042326">
    <property type="protein sequence ID" value="QDZ39484.1"/>
    <property type="molecule type" value="Genomic_DNA"/>
</dbReference>
<keyword evidence="2 5" id="KW-0812">Transmembrane</keyword>
<accession>A0A5B8NK94</accession>